<accession>A0A1X7PXX4</accession>
<evidence type="ECO:0000256" key="4">
    <source>
        <dbReference type="SAM" id="MobiDB-lite"/>
    </source>
</evidence>
<dbReference type="Gene3D" id="3.30.428.10">
    <property type="entry name" value="HIT-like"/>
    <property type="match status" value="1"/>
</dbReference>
<dbReference type="PROSITE" id="PS51084">
    <property type="entry name" value="HIT_2"/>
    <property type="match status" value="1"/>
</dbReference>
<dbReference type="EMBL" id="FXBL01000004">
    <property type="protein sequence ID" value="SMH57041.1"/>
    <property type="molecule type" value="Genomic_DNA"/>
</dbReference>
<keyword evidence="7" id="KW-1185">Reference proteome</keyword>
<dbReference type="AlphaFoldDB" id="A0A1X7PXX4"/>
<organism evidence="6 7">
    <name type="scientific">Mesorhizobium australicum</name>
    <dbReference type="NCBI Taxonomy" id="536018"/>
    <lineage>
        <taxon>Bacteria</taxon>
        <taxon>Pseudomonadati</taxon>
        <taxon>Pseudomonadota</taxon>
        <taxon>Alphaproteobacteria</taxon>
        <taxon>Hyphomicrobiales</taxon>
        <taxon>Phyllobacteriaceae</taxon>
        <taxon>Mesorhizobium</taxon>
    </lineage>
</organism>
<evidence type="ECO:0000256" key="1">
    <source>
        <dbReference type="PIRSR" id="PIRSR601310-1"/>
    </source>
</evidence>
<name>A0A1X7PXX4_9HYPH</name>
<evidence type="ECO:0000259" key="5">
    <source>
        <dbReference type="PROSITE" id="PS51084"/>
    </source>
</evidence>
<dbReference type="SUPFAM" id="SSF54197">
    <property type="entry name" value="HIT-like"/>
    <property type="match status" value="1"/>
</dbReference>
<feature type="short sequence motif" description="Histidine triad motif" evidence="2 3">
    <location>
        <begin position="94"/>
        <end position="98"/>
    </location>
</feature>
<dbReference type="PANTHER" id="PTHR46648:SF1">
    <property type="entry name" value="ADENOSINE 5'-MONOPHOSPHORAMIDASE HNT1"/>
    <property type="match status" value="1"/>
</dbReference>
<evidence type="ECO:0000256" key="2">
    <source>
        <dbReference type="PIRSR" id="PIRSR601310-3"/>
    </source>
</evidence>
<evidence type="ECO:0000313" key="6">
    <source>
        <dbReference type="EMBL" id="SMH57041.1"/>
    </source>
</evidence>
<dbReference type="Pfam" id="PF01230">
    <property type="entry name" value="HIT"/>
    <property type="match status" value="1"/>
</dbReference>
<feature type="domain" description="HIT" evidence="5">
    <location>
        <begin position="7"/>
        <end position="110"/>
    </location>
</feature>
<dbReference type="PRINTS" id="PR00332">
    <property type="entry name" value="HISTRIAD"/>
</dbReference>
<dbReference type="InterPro" id="IPR036265">
    <property type="entry name" value="HIT-like_sf"/>
</dbReference>
<feature type="region of interest" description="Disordered" evidence="4">
    <location>
        <begin position="124"/>
        <end position="146"/>
    </location>
</feature>
<feature type="active site" description="Tele-AMP-histidine intermediate" evidence="1">
    <location>
        <position position="96"/>
    </location>
</feature>
<dbReference type="RefSeq" id="WP_210191400.1">
    <property type="nucleotide sequence ID" value="NZ_FXBL01000004.1"/>
</dbReference>
<proteinExistence type="predicted"/>
<gene>
    <name evidence="6" type="ORF">SAMN02982922_5669</name>
</gene>
<protein>
    <submittedName>
        <fullName evidence="6">Histidine triad (HIT) family protein</fullName>
    </submittedName>
</protein>
<sequence>MSRSDCIFCRIASGDIPAAIVAEEDDLVAFLDINPIRTGHVQIVPRAHHPYFDDLPPETAGRIIMLGQRIARAQKQIWQVQRVGFMFTGTDISHAHAHVVPLVRFDDLTSRRYIAEEVVTYRHPPRPSGEEMAEAAERLRSSLADR</sequence>
<dbReference type="GO" id="GO:0003824">
    <property type="term" value="F:catalytic activity"/>
    <property type="evidence" value="ECO:0007669"/>
    <property type="project" value="InterPro"/>
</dbReference>
<dbReference type="GO" id="GO:0009117">
    <property type="term" value="P:nucleotide metabolic process"/>
    <property type="evidence" value="ECO:0007669"/>
    <property type="project" value="TreeGrafter"/>
</dbReference>
<evidence type="ECO:0000313" key="7">
    <source>
        <dbReference type="Proteomes" id="UP000193083"/>
    </source>
</evidence>
<dbReference type="InterPro" id="IPR001310">
    <property type="entry name" value="Histidine_triad_HIT"/>
</dbReference>
<dbReference type="PANTHER" id="PTHR46648">
    <property type="entry name" value="HIT FAMILY PROTEIN 1"/>
    <property type="match status" value="1"/>
</dbReference>
<feature type="compositionally biased region" description="Basic and acidic residues" evidence="4">
    <location>
        <begin position="135"/>
        <end position="146"/>
    </location>
</feature>
<evidence type="ECO:0000256" key="3">
    <source>
        <dbReference type="PROSITE-ProRule" id="PRU00464"/>
    </source>
</evidence>
<reference evidence="7" key="1">
    <citation type="submission" date="2017-04" db="EMBL/GenBank/DDBJ databases">
        <authorList>
            <person name="Varghese N."/>
            <person name="Submissions S."/>
        </authorList>
    </citation>
    <scope>NUCLEOTIDE SEQUENCE [LARGE SCALE GENOMIC DNA]</scope>
    <source>
        <strain evidence="7">B5P</strain>
    </source>
</reference>
<dbReference type="InterPro" id="IPR011146">
    <property type="entry name" value="HIT-like"/>
</dbReference>
<dbReference type="Proteomes" id="UP000193083">
    <property type="component" value="Unassembled WGS sequence"/>
</dbReference>